<sequence>MADSEDSTTPPAVSWRAILRGTGALPSGKTTGGAPSDPALQLWRNWQANHTEVVALTRQWQRIEKKLIHSVGIPEVTIRLSGDEEPKIAQSVDEIEELVANEPAIEKEALIAAFDEQQKRWDEAAAALGFDAVDLELRAALGKERDFVASVPKTKAASLPGVAAKLAILIQLGEPSPTDAEFPWPELRSALADIARLASPEAAVSPM</sequence>
<proteinExistence type="predicted"/>
<dbReference type="Proteomes" id="UP000230709">
    <property type="component" value="Chromosome"/>
</dbReference>
<evidence type="ECO:0000313" key="2">
    <source>
        <dbReference type="Proteomes" id="UP000230709"/>
    </source>
</evidence>
<dbReference type="AlphaFoldDB" id="A0A2D2D1P3"/>
<gene>
    <name evidence="1" type="ORF">CQW49_14150</name>
</gene>
<dbReference type="RefSeq" id="WP_003611947.1">
    <property type="nucleotide sequence ID" value="NZ_ADVE02000001.1"/>
</dbReference>
<evidence type="ECO:0000313" key="1">
    <source>
        <dbReference type="EMBL" id="ATQ68900.1"/>
    </source>
</evidence>
<dbReference type="KEGG" id="mtw:CQW49_14150"/>
<organism evidence="1 2">
    <name type="scientific">Methylosinus trichosporium (strain ATCC 35070 / NCIMB 11131 / UNIQEM 75 / OB3b)</name>
    <dbReference type="NCBI Taxonomy" id="595536"/>
    <lineage>
        <taxon>Bacteria</taxon>
        <taxon>Pseudomonadati</taxon>
        <taxon>Pseudomonadota</taxon>
        <taxon>Alphaproteobacteria</taxon>
        <taxon>Hyphomicrobiales</taxon>
        <taxon>Methylocystaceae</taxon>
        <taxon>Methylosinus</taxon>
    </lineage>
</organism>
<dbReference type="EMBL" id="CP023737">
    <property type="protein sequence ID" value="ATQ68900.1"/>
    <property type="molecule type" value="Genomic_DNA"/>
</dbReference>
<keyword evidence="2" id="KW-1185">Reference proteome</keyword>
<accession>A0A2D2D1P3</accession>
<protein>
    <submittedName>
        <fullName evidence="1">Uncharacterized protein</fullName>
    </submittedName>
</protein>
<reference evidence="2" key="1">
    <citation type="submission" date="2017-10" db="EMBL/GenBank/DDBJ databases">
        <title>Completed PacBio SMRT sequence of Methylosinus trichosporium OB3b reveals presence of a third large plasmid.</title>
        <authorList>
            <person name="Charles T.C."/>
            <person name="Lynch M.D.J."/>
            <person name="Heil J.R."/>
            <person name="Cheng J."/>
        </authorList>
    </citation>
    <scope>NUCLEOTIDE SEQUENCE [LARGE SCALE GENOMIC DNA]</scope>
    <source>
        <strain evidence="2">OB3b</strain>
    </source>
</reference>
<name>A0A2D2D1P3_METT3</name>